<dbReference type="Proteomes" id="UP000001064">
    <property type="component" value="Unassembled WGS sequence"/>
</dbReference>
<evidence type="ECO:0000313" key="2">
    <source>
        <dbReference type="EMBL" id="EGC38779.1"/>
    </source>
</evidence>
<accession>F0ZB89</accession>
<keyword evidence="1" id="KW-0677">Repeat</keyword>
<reference evidence="3" key="1">
    <citation type="journal article" date="2011" name="Genome Biol.">
        <title>Comparative genomics of the social amoebae Dictyostelium discoideum and Dictyostelium purpureum.</title>
        <authorList>
            <consortium name="US DOE Joint Genome Institute (JGI-PGF)"/>
            <person name="Sucgang R."/>
            <person name="Kuo A."/>
            <person name="Tian X."/>
            <person name="Salerno W."/>
            <person name="Parikh A."/>
            <person name="Feasley C.L."/>
            <person name="Dalin E."/>
            <person name="Tu H."/>
            <person name="Huang E."/>
            <person name="Barry K."/>
            <person name="Lindquist E."/>
            <person name="Shapiro H."/>
            <person name="Bruce D."/>
            <person name="Schmutz J."/>
            <person name="Salamov A."/>
            <person name="Fey P."/>
            <person name="Gaudet P."/>
            <person name="Anjard C."/>
            <person name="Babu M.M."/>
            <person name="Basu S."/>
            <person name="Bushmanova Y."/>
            <person name="van der Wel H."/>
            <person name="Katoh-Kurasawa M."/>
            <person name="Dinh C."/>
            <person name="Coutinho P.M."/>
            <person name="Saito T."/>
            <person name="Elias M."/>
            <person name="Schaap P."/>
            <person name="Kay R.R."/>
            <person name="Henrissat B."/>
            <person name="Eichinger L."/>
            <person name="Rivero F."/>
            <person name="Putnam N.H."/>
            <person name="West C.M."/>
            <person name="Loomis W.F."/>
            <person name="Chisholm R.L."/>
            <person name="Shaulsky G."/>
            <person name="Strassmann J.E."/>
            <person name="Queller D.C."/>
            <person name="Kuspa A."/>
            <person name="Grigoriev I.V."/>
        </authorList>
    </citation>
    <scope>NUCLEOTIDE SEQUENCE [LARGE SCALE GENOMIC DNA]</scope>
    <source>
        <strain evidence="3">QSDP1</strain>
    </source>
</reference>
<dbReference type="PANTHER" id="PTHR32134:SF92">
    <property type="entry name" value="FNIP REPEAT-CONTAINING PROTEIN"/>
    <property type="match status" value="1"/>
</dbReference>
<gene>
    <name evidence="2" type="ORF">DICPUDRAFT_28096</name>
</gene>
<dbReference type="Pfam" id="PF05725">
    <property type="entry name" value="FNIP"/>
    <property type="match status" value="2"/>
</dbReference>
<dbReference type="VEuPathDB" id="AmoebaDB:DICPUDRAFT_28096"/>
<dbReference type="KEGG" id="dpp:DICPUDRAFT_28096"/>
<evidence type="ECO:0000256" key="1">
    <source>
        <dbReference type="ARBA" id="ARBA00022737"/>
    </source>
</evidence>
<dbReference type="PANTHER" id="PTHR32134">
    <property type="entry name" value="FNIP REPEAT-CONTAINING PROTEIN"/>
    <property type="match status" value="1"/>
</dbReference>
<dbReference type="InterPro" id="IPR051251">
    <property type="entry name" value="STK_FNIP-Repeat"/>
</dbReference>
<dbReference type="RefSeq" id="XP_003284673.1">
    <property type="nucleotide sequence ID" value="XM_003284625.1"/>
</dbReference>
<proteinExistence type="predicted"/>
<feature type="non-terminal residue" evidence="2">
    <location>
        <position position="114"/>
    </location>
</feature>
<feature type="non-terminal residue" evidence="2">
    <location>
        <position position="1"/>
    </location>
</feature>
<protein>
    <submittedName>
        <fullName evidence="2">Uncharacterized protein</fullName>
    </submittedName>
</protein>
<dbReference type="AlphaFoldDB" id="F0ZB89"/>
<dbReference type="GeneID" id="10506571"/>
<name>F0ZB89_DICPU</name>
<keyword evidence="3" id="KW-1185">Reference proteome</keyword>
<sequence length="114" mass="12897">LVLNVGYNTQISQCEIPESVTHLELGFLCVDESPLQKLPSNLKFFKPSPSFNHQIIEGYLPQSLEVLKFPKMSSFNQELLPNTLPHNLKTLKFGMSYTKQIQVGVLPKALQILK</sequence>
<dbReference type="InParanoid" id="F0ZB89"/>
<dbReference type="EMBL" id="GL870969">
    <property type="protein sequence ID" value="EGC38779.1"/>
    <property type="molecule type" value="Genomic_DNA"/>
</dbReference>
<dbReference type="InterPro" id="IPR008615">
    <property type="entry name" value="FNIP"/>
</dbReference>
<organism evidence="2 3">
    <name type="scientific">Dictyostelium purpureum</name>
    <name type="common">Slime mold</name>
    <dbReference type="NCBI Taxonomy" id="5786"/>
    <lineage>
        <taxon>Eukaryota</taxon>
        <taxon>Amoebozoa</taxon>
        <taxon>Evosea</taxon>
        <taxon>Eumycetozoa</taxon>
        <taxon>Dictyostelia</taxon>
        <taxon>Dictyosteliales</taxon>
        <taxon>Dictyosteliaceae</taxon>
        <taxon>Dictyostelium</taxon>
    </lineage>
</organism>
<evidence type="ECO:0000313" key="3">
    <source>
        <dbReference type="Proteomes" id="UP000001064"/>
    </source>
</evidence>
<dbReference type="OrthoDB" id="439743at2759"/>